<keyword evidence="4" id="KW-1185">Reference proteome</keyword>
<dbReference type="PhylomeDB" id="V7BE52"/>
<dbReference type="PROSITE" id="PS00028">
    <property type="entry name" value="ZINC_FINGER_C2H2_1"/>
    <property type="match status" value="1"/>
</dbReference>
<protein>
    <recommendedName>
        <fullName evidence="2">C2H2-type domain-containing protein</fullName>
    </recommendedName>
</protein>
<reference evidence="4" key="1">
    <citation type="journal article" date="2014" name="Nat. Genet.">
        <title>A reference genome for common bean and genome-wide analysis of dual domestications.</title>
        <authorList>
            <person name="Schmutz J."/>
            <person name="McClean P.E."/>
            <person name="Mamidi S."/>
            <person name="Wu G.A."/>
            <person name="Cannon S.B."/>
            <person name="Grimwood J."/>
            <person name="Jenkins J."/>
            <person name="Shu S."/>
            <person name="Song Q."/>
            <person name="Chavarro C."/>
            <person name="Torres-Torres M."/>
            <person name="Geffroy V."/>
            <person name="Moghaddam S.M."/>
            <person name="Gao D."/>
            <person name="Abernathy B."/>
            <person name="Barry K."/>
            <person name="Blair M."/>
            <person name="Brick M.A."/>
            <person name="Chovatia M."/>
            <person name="Gepts P."/>
            <person name="Goodstein D.M."/>
            <person name="Gonzales M."/>
            <person name="Hellsten U."/>
            <person name="Hyten D.L."/>
            <person name="Jia G."/>
            <person name="Kelly J.D."/>
            <person name="Kudrna D."/>
            <person name="Lee R."/>
            <person name="Richard M.M."/>
            <person name="Miklas P.N."/>
            <person name="Osorno J.M."/>
            <person name="Rodrigues J."/>
            <person name="Thareau V."/>
            <person name="Urrea C.A."/>
            <person name="Wang M."/>
            <person name="Yu Y."/>
            <person name="Zhang M."/>
            <person name="Wing R.A."/>
            <person name="Cregan P.B."/>
            <person name="Rokhsar D.S."/>
            <person name="Jackson S.A."/>
        </authorList>
    </citation>
    <scope>NUCLEOTIDE SEQUENCE [LARGE SCALE GENOMIC DNA]</scope>
    <source>
        <strain evidence="4">cv. G19833</strain>
    </source>
</reference>
<accession>V7BE52</accession>
<evidence type="ECO:0000313" key="4">
    <source>
        <dbReference type="Proteomes" id="UP000000226"/>
    </source>
</evidence>
<dbReference type="GO" id="GO:0008270">
    <property type="term" value="F:zinc ion binding"/>
    <property type="evidence" value="ECO:0007669"/>
    <property type="project" value="UniProtKB-KW"/>
</dbReference>
<evidence type="ECO:0000259" key="2">
    <source>
        <dbReference type="PROSITE" id="PS50157"/>
    </source>
</evidence>
<sequence length="224" mass="25446">MSMNNQNNIGYRLIASNSQEDPNQNNKNGFRCLVCNVVFLTFQALVTHVESHFYLEPAIRTLYSSNQVHPMISNPLLPNFSRLMVMQDTNVFLNNRVFQAPPQQPMVMHATQFSVNNRLFHAQPEQPMVMHQPRAIYVTQEEAAAAAASALQSLQRPPYSMLSPTRDVIEVAHLLVQPIHQRDMEVSPIDGTRPYINQLDKPINEENVNEDNVNGEALDLALRL</sequence>
<dbReference type="Proteomes" id="UP000000226">
    <property type="component" value="Chromosome 7"/>
</dbReference>
<dbReference type="EMBL" id="CM002294">
    <property type="protein sequence ID" value="ESW15855.1"/>
    <property type="molecule type" value="Genomic_DNA"/>
</dbReference>
<dbReference type="PROSITE" id="PS50157">
    <property type="entry name" value="ZINC_FINGER_C2H2_2"/>
    <property type="match status" value="1"/>
</dbReference>
<evidence type="ECO:0000313" key="3">
    <source>
        <dbReference type="EMBL" id="ESW15855.1"/>
    </source>
</evidence>
<proteinExistence type="predicted"/>
<feature type="domain" description="C2H2-type" evidence="2">
    <location>
        <begin position="30"/>
        <end position="57"/>
    </location>
</feature>
<name>V7BE52_PHAVU</name>
<dbReference type="OrthoDB" id="10427242at2759"/>
<organism evidence="3 4">
    <name type="scientific">Phaseolus vulgaris</name>
    <name type="common">Kidney bean</name>
    <name type="synonym">French bean</name>
    <dbReference type="NCBI Taxonomy" id="3885"/>
    <lineage>
        <taxon>Eukaryota</taxon>
        <taxon>Viridiplantae</taxon>
        <taxon>Streptophyta</taxon>
        <taxon>Embryophyta</taxon>
        <taxon>Tracheophyta</taxon>
        <taxon>Spermatophyta</taxon>
        <taxon>Magnoliopsida</taxon>
        <taxon>eudicotyledons</taxon>
        <taxon>Gunneridae</taxon>
        <taxon>Pentapetalae</taxon>
        <taxon>rosids</taxon>
        <taxon>fabids</taxon>
        <taxon>Fabales</taxon>
        <taxon>Fabaceae</taxon>
        <taxon>Papilionoideae</taxon>
        <taxon>50 kb inversion clade</taxon>
        <taxon>NPAAA clade</taxon>
        <taxon>indigoferoid/millettioid clade</taxon>
        <taxon>Phaseoleae</taxon>
        <taxon>Phaseolus</taxon>
    </lineage>
</organism>
<dbReference type="AlphaFoldDB" id="V7BE52"/>
<dbReference type="Gramene" id="ESW15855">
    <property type="protein sequence ID" value="ESW15855"/>
    <property type="gene ID" value="PHAVU_007G108100g"/>
</dbReference>
<keyword evidence="1" id="KW-0479">Metal-binding</keyword>
<evidence type="ECO:0000256" key="1">
    <source>
        <dbReference type="PROSITE-ProRule" id="PRU00042"/>
    </source>
</evidence>
<gene>
    <name evidence="3" type="ORF">PHAVU_007G108100g</name>
</gene>
<keyword evidence="1" id="KW-0863">Zinc-finger</keyword>
<keyword evidence="1" id="KW-0862">Zinc</keyword>
<dbReference type="InterPro" id="IPR013087">
    <property type="entry name" value="Znf_C2H2_type"/>
</dbReference>
<dbReference type="OMA" id="NYVETAH"/>